<feature type="domain" description="B5" evidence="19">
    <location>
        <begin position="419"/>
        <end position="494"/>
    </location>
</feature>
<dbReference type="NCBIfam" id="TIGR00472">
    <property type="entry name" value="pheT_bact"/>
    <property type="match status" value="1"/>
</dbReference>
<protein>
    <recommendedName>
        <fullName evidence="15">Phenylalanine--tRNA ligase beta subunit</fullName>
        <ecNumber evidence="15">6.1.1.20</ecNumber>
    </recommendedName>
    <alternativeName>
        <fullName evidence="15">Phenylalanyl-tRNA synthetase beta subunit</fullName>
        <shortName evidence="15">PheRS</shortName>
    </alternativeName>
</protein>
<evidence type="ECO:0000313" key="20">
    <source>
        <dbReference type="EMBL" id="PVZ93498.1"/>
    </source>
</evidence>
<comment type="caution">
    <text evidence="20">The sequence shown here is derived from an EMBL/GenBank/DDBJ whole genome shotgun (WGS) entry which is preliminary data.</text>
</comment>
<dbReference type="InterPro" id="IPR020825">
    <property type="entry name" value="Phe-tRNA_synthase-like_B3/B4"/>
</dbReference>
<evidence type="ECO:0000256" key="15">
    <source>
        <dbReference type="HAMAP-Rule" id="MF_00283"/>
    </source>
</evidence>
<evidence type="ECO:0000256" key="7">
    <source>
        <dbReference type="ARBA" id="ARBA00022723"/>
    </source>
</evidence>
<keyword evidence="12 15" id="KW-0648">Protein biosynthesis</keyword>
<dbReference type="InterPro" id="IPR005121">
    <property type="entry name" value="Fdx_antiC-bd"/>
</dbReference>
<evidence type="ECO:0000256" key="3">
    <source>
        <dbReference type="ARBA" id="ARBA00011209"/>
    </source>
</evidence>
<dbReference type="GO" id="GO:0000049">
    <property type="term" value="F:tRNA binding"/>
    <property type="evidence" value="ECO:0007669"/>
    <property type="project" value="UniProtKB-UniRule"/>
</dbReference>
<evidence type="ECO:0000259" key="18">
    <source>
        <dbReference type="PROSITE" id="PS51447"/>
    </source>
</evidence>
<dbReference type="Pfam" id="PF03147">
    <property type="entry name" value="FDX-ACB"/>
    <property type="match status" value="1"/>
</dbReference>
<comment type="similarity">
    <text evidence="2 15">Belongs to the phenylalanyl-tRNA synthetase beta subunit family. Type 1 subfamily.</text>
</comment>
<feature type="domain" description="FDX-ACB" evidence="18">
    <location>
        <begin position="749"/>
        <end position="842"/>
    </location>
</feature>
<sequence length="843" mass="88259">MRVPLSWLAEYVDLPADTTLADVHAALVKVGLEEEDVHEFDVTGPVVVGEVLEFIPEPQSNGKTIRWCQVRVAPDGEQAADGGADVRGIVCGASNFEVGDKVVVTLPGSVLPGPFPIAARKTYGHVSDGMIASTRELGLGEEHDGILRLVTLGLDPEPGTDAIELLGLADSAVEVNVTPDRGYAFSIRGIAREYSHSTGAAFHDPAAAPQPLIGSGFDVTIDDGDPIRGRVGSTAFTTRVVSGIDVTRPTPPWMVSRLRLVGMRSISLPVDITNYVMFELGQPTHAYDLATLDGGIVVRRAEAGETLETLDGQTRKLDPEDLLITDGSGPIGLAGVMGGARTEVSASTTDVLIEAANFDPVSIARTVRRHKLSSEASKRFERGVDPEVGQAAAARVVQLLVDLAGGTVTTLGSDYTDPAVRGAIELPEGYVSSIIGVDYTPGEVMSALSAIGAQIEAVATGLLVTPPSWRPDLTDKATLAEEVARLAGYDRIPSVLPVAPPGRGLTRSQKLRRGVARSLAAAGSVEVLPFPFVAKAENDLFGAPIAGDVASVRLANPLDGEAPYLRASLIPGLLDVAKRNRSRGEVDLDLFEVGSVFRPEPGVQYGTDYIPPIAALPSRETLVALNASLPPQPRHVAVLRMGLKTGKQPGQDAVAYDWRDALTAAQQVAAAVRVRVRPAQSSHQAFHPGRTAELFVDTENGAVSVGFAGELLPTVAQDADLPAVVAVAELDLDLLISLADPDAHAALIAGVPAATQDLSLVVDATVPAGDVLSAVAEGAGELLEQISLVDDYRGSGLPDGLKSLTFALRFRAVDRTLTAAEATESKLAGVALAAERTGAKLRE</sequence>
<dbReference type="InterPro" id="IPR004532">
    <property type="entry name" value="Phe-tRNA-ligase_IIc_bsu_bact"/>
</dbReference>
<dbReference type="Proteomes" id="UP000244893">
    <property type="component" value="Unassembled WGS sequence"/>
</dbReference>
<evidence type="ECO:0000256" key="4">
    <source>
        <dbReference type="ARBA" id="ARBA00022490"/>
    </source>
</evidence>
<dbReference type="Gene3D" id="3.30.930.10">
    <property type="entry name" value="Bira Bifunctional Protein, Domain 2"/>
    <property type="match status" value="1"/>
</dbReference>
<dbReference type="Gene3D" id="2.40.50.140">
    <property type="entry name" value="Nucleic acid-binding proteins"/>
    <property type="match status" value="1"/>
</dbReference>
<dbReference type="PROSITE" id="PS51483">
    <property type="entry name" value="B5"/>
    <property type="match status" value="1"/>
</dbReference>
<dbReference type="SMART" id="SM00874">
    <property type="entry name" value="B5"/>
    <property type="match status" value="1"/>
</dbReference>
<dbReference type="PANTHER" id="PTHR10947:SF0">
    <property type="entry name" value="PHENYLALANINE--TRNA LIGASE BETA SUBUNIT"/>
    <property type="match status" value="1"/>
</dbReference>
<comment type="cofactor">
    <cofactor evidence="15">
        <name>Mg(2+)</name>
        <dbReference type="ChEBI" id="CHEBI:18420"/>
    </cofactor>
    <text evidence="15">Binds 2 magnesium ions per tetramer.</text>
</comment>
<evidence type="ECO:0000256" key="16">
    <source>
        <dbReference type="PROSITE-ProRule" id="PRU00209"/>
    </source>
</evidence>
<dbReference type="SUPFAM" id="SSF50249">
    <property type="entry name" value="Nucleic acid-binding proteins"/>
    <property type="match status" value="1"/>
</dbReference>
<reference evidence="20 21" key="1">
    <citation type="submission" date="2018-05" db="EMBL/GenBank/DDBJ databases">
        <title>Amnibacterium sp. M8JJ-5, whole genome shotgun sequence.</title>
        <authorList>
            <person name="Tuo L."/>
        </authorList>
    </citation>
    <scope>NUCLEOTIDE SEQUENCE [LARGE SCALE GENOMIC DNA]</scope>
    <source>
        <strain evidence="20 21">M8JJ-5</strain>
    </source>
</reference>
<evidence type="ECO:0000256" key="6">
    <source>
        <dbReference type="ARBA" id="ARBA00022598"/>
    </source>
</evidence>
<keyword evidence="7 15" id="KW-0479">Metal-binding</keyword>
<keyword evidence="8 15" id="KW-0547">Nucleotide-binding</keyword>
<dbReference type="CDD" id="cd00769">
    <property type="entry name" value="PheRS_beta_core"/>
    <property type="match status" value="1"/>
</dbReference>
<dbReference type="Gene3D" id="3.30.70.380">
    <property type="entry name" value="Ferrodoxin-fold anticodon-binding domain"/>
    <property type="match status" value="1"/>
</dbReference>
<name>A0A2V1HLU2_9MICO</name>
<comment type="catalytic activity">
    <reaction evidence="14 15">
        <text>tRNA(Phe) + L-phenylalanine + ATP = L-phenylalanyl-tRNA(Phe) + AMP + diphosphate + H(+)</text>
        <dbReference type="Rhea" id="RHEA:19413"/>
        <dbReference type="Rhea" id="RHEA-COMP:9668"/>
        <dbReference type="Rhea" id="RHEA-COMP:9699"/>
        <dbReference type="ChEBI" id="CHEBI:15378"/>
        <dbReference type="ChEBI" id="CHEBI:30616"/>
        <dbReference type="ChEBI" id="CHEBI:33019"/>
        <dbReference type="ChEBI" id="CHEBI:58095"/>
        <dbReference type="ChEBI" id="CHEBI:78442"/>
        <dbReference type="ChEBI" id="CHEBI:78531"/>
        <dbReference type="ChEBI" id="CHEBI:456215"/>
        <dbReference type="EC" id="6.1.1.20"/>
    </reaction>
</comment>
<dbReference type="SUPFAM" id="SSF46955">
    <property type="entry name" value="Putative DNA-binding domain"/>
    <property type="match status" value="1"/>
</dbReference>
<evidence type="ECO:0000256" key="10">
    <source>
        <dbReference type="ARBA" id="ARBA00022842"/>
    </source>
</evidence>
<dbReference type="InterPro" id="IPR005146">
    <property type="entry name" value="B3/B4_tRNA-bd"/>
</dbReference>
<keyword evidence="10 15" id="KW-0460">Magnesium</keyword>
<dbReference type="InterPro" id="IPR041616">
    <property type="entry name" value="PheRS_beta_core"/>
</dbReference>
<dbReference type="SUPFAM" id="SSF56037">
    <property type="entry name" value="PheT/TilS domain"/>
    <property type="match status" value="1"/>
</dbReference>
<dbReference type="SUPFAM" id="SSF55681">
    <property type="entry name" value="Class II aaRS and biotin synthetases"/>
    <property type="match status" value="1"/>
</dbReference>
<dbReference type="GO" id="GO:0009328">
    <property type="term" value="C:phenylalanine-tRNA ligase complex"/>
    <property type="evidence" value="ECO:0007669"/>
    <property type="project" value="TreeGrafter"/>
</dbReference>
<feature type="binding site" evidence="15">
    <location>
        <position position="482"/>
    </location>
    <ligand>
        <name>Mg(2+)</name>
        <dbReference type="ChEBI" id="CHEBI:18420"/>
        <note>shared with alpha subunit</note>
    </ligand>
</feature>
<dbReference type="InterPro" id="IPR045060">
    <property type="entry name" value="Phe-tRNA-ligase_IIc_bsu"/>
</dbReference>
<comment type="subcellular location">
    <subcellularLocation>
        <location evidence="1 15">Cytoplasm</location>
    </subcellularLocation>
</comment>
<dbReference type="Pfam" id="PF17759">
    <property type="entry name" value="tRNA_synthFbeta"/>
    <property type="match status" value="1"/>
</dbReference>
<dbReference type="InterPro" id="IPR033714">
    <property type="entry name" value="tRNA_bind_bactPheRS"/>
</dbReference>
<dbReference type="InterPro" id="IPR009061">
    <property type="entry name" value="DNA-bd_dom_put_sf"/>
</dbReference>
<dbReference type="CDD" id="cd02796">
    <property type="entry name" value="tRNA_bind_bactPheRS"/>
    <property type="match status" value="1"/>
</dbReference>
<keyword evidence="6 15" id="KW-0436">Ligase</keyword>
<dbReference type="GO" id="GO:0000287">
    <property type="term" value="F:magnesium ion binding"/>
    <property type="evidence" value="ECO:0007669"/>
    <property type="project" value="UniProtKB-UniRule"/>
</dbReference>
<dbReference type="InterPro" id="IPR005147">
    <property type="entry name" value="tRNA_synthase_B5-dom"/>
</dbReference>
<dbReference type="PROSITE" id="PS50886">
    <property type="entry name" value="TRBD"/>
    <property type="match status" value="1"/>
</dbReference>
<gene>
    <name evidence="15" type="primary">pheT</name>
    <name evidence="20" type="ORF">DDQ50_14330</name>
</gene>
<evidence type="ECO:0000256" key="12">
    <source>
        <dbReference type="ARBA" id="ARBA00022917"/>
    </source>
</evidence>
<evidence type="ECO:0000259" key="19">
    <source>
        <dbReference type="PROSITE" id="PS51483"/>
    </source>
</evidence>
<feature type="binding site" evidence="15">
    <location>
        <position position="481"/>
    </location>
    <ligand>
        <name>Mg(2+)</name>
        <dbReference type="ChEBI" id="CHEBI:18420"/>
        <note>shared with alpha subunit</note>
    </ligand>
</feature>
<dbReference type="InterPro" id="IPR045864">
    <property type="entry name" value="aa-tRNA-synth_II/BPL/LPL"/>
</dbReference>
<keyword evidence="13 15" id="KW-0030">Aminoacyl-tRNA synthetase</keyword>
<feature type="binding site" evidence="15">
    <location>
        <position position="472"/>
    </location>
    <ligand>
        <name>Mg(2+)</name>
        <dbReference type="ChEBI" id="CHEBI:18420"/>
        <note>shared with alpha subunit</note>
    </ligand>
</feature>
<keyword evidence="5 16" id="KW-0820">tRNA-binding</keyword>
<dbReference type="GO" id="GO:0004826">
    <property type="term" value="F:phenylalanine-tRNA ligase activity"/>
    <property type="evidence" value="ECO:0007669"/>
    <property type="project" value="UniProtKB-UniRule"/>
</dbReference>
<evidence type="ECO:0000256" key="9">
    <source>
        <dbReference type="ARBA" id="ARBA00022840"/>
    </source>
</evidence>
<keyword evidence="4 15" id="KW-0963">Cytoplasm</keyword>
<dbReference type="GO" id="GO:0006432">
    <property type="term" value="P:phenylalanyl-tRNA aminoacylation"/>
    <property type="evidence" value="ECO:0007669"/>
    <property type="project" value="UniProtKB-UniRule"/>
</dbReference>
<dbReference type="InterPro" id="IPR036690">
    <property type="entry name" value="Fdx_antiC-bd_sf"/>
</dbReference>
<dbReference type="PANTHER" id="PTHR10947">
    <property type="entry name" value="PHENYLALANYL-TRNA SYNTHETASE BETA CHAIN AND LEUCINE-RICH REPEAT-CONTAINING PROTEIN 47"/>
    <property type="match status" value="1"/>
</dbReference>
<dbReference type="HAMAP" id="MF_00283">
    <property type="entry name" value="Phe_tRNA_synth_beta1"/>
    <property type="match status" value="1"/>
</dbReference>
<evidence type="ECO:0000256" key="11">
    <source>
        <dbReference type="ARBA" id="ARBA00022884"/>
    </source>
</evidence>
<keyword evidence="11 16" id="KW-0694">RNA-binding</keyword>
<dbReference type="GO" id="GO:0005524">
    <property type="term" value="F:ATP binding"/>
    <property type="evidence" value="ECO:0007669"/>
    <property type="project" value="UniProtKB-UniRule"/>
</dbReference>
<dbReference type="SMART" id="SM00896">
    <property type="entry name" value="FDX-ACB"/>
    <property type="match status" value="1"/>
</dbReference>
<dbReference type="RefSeq" id="WP_116757483.1">
    <property type="nucleotide sequence ID" value="NZ_JBHUEX010000001.1"/>
</dbReference>
<dbReference type="Pfam" id="PF03484">
    <property type="entry name" value="B5"/>
    <property type="match status" value="1"/>
</dbReference>
<comment type="caution">
    <text evidence="15">Lacks conserved residue(s) required for the propagation of feature annotation.</text>
</comment>
<accession>A0A2V1HLU2</accession>
<evidence type="ECO:0000313" key="21">
    <source>
        <dbReference type="Proteomes" id="UP000244893"/>
    </source>
</evidence>
<dbReference type="Gene3D" id="3.30.56.10">
    <property type="match status" value="2"/>
</dbReference>
<dbReference type="OrthoDB" id="9805455at2"/>
<evidence type="ECO:0000256" key="13">
    <source>
        <dbReference type="ARBA" id="ARBA00023146"/>
    </source>
</evidence>
<evidence type="ECO:0000256" key="14">
    <source>
        <dbReference type="ARBA" id="ARBA00049255"/>
    </source>
</evidence>
<dbReference type="SMART" id="SM00873">
    <property type="entry name" value="B3_4"/>
    <property type="match status" value="1"/>
</dbReference>
<dbReference type="EMBL" id="QEOP01000003">
    <property type="protein sequence ID" value="PVZ93498.1"/>
    <property type="molecule type" value="Genomic_DNA"/>
</dbReference>
<proteinExistence type="inferred from homology"/>
<dbReference type="Pfam" id="PF03483">
    <property type="entry name" value="B3_4"/>
    <property type="match status" value="1"/>
</dbReference>
<evidence type="ECO:0000256" key="5">
    <source>
        <dbReference type="ARBA" id="ARBA00022555"/>
    </source>
</evidence>
<dbReference type="AlphaFoldDB" id="A0A2V1HLU2"/>
<keyword evidence="21" id="KW-1185">Reference proteome</keyword>
<dbReference type="SUPFAM" id="SSF54991">
    <property type="entry name" value="Anticodon-binding domain of PheRS"/>
    <property type="match status" value="1"/>
</dbReference>
<dbReference type="EC" id="6.1.1.20" evidence="15"/>
<evidence type="ECO:0000256" key="1">
    <source>
        <dbReference type="ARBA" id="ARBA00004496"/>
    </source>
</evidence>
<evidence type="ECO:0000256" key="2">
    <source>
        <dbReference type="ARBA" id="ARBA00008653"/>
    </source>
</evidence>
<dbReference type="PROSITE" id="PS51447">
    <property type="entry name" value="FDX_ACB"/>
    <property type="match status" value="1"/>
</dbReference>
<dbReference type="InterPro" id="IPR002547">
    <property type="entry name" value="tRNA-bd_dom"/>
</dbReference>
<organism evidence="20 21">
    <name type="scientific">Amnibacterium flavum</name>
    <dbReference type="NCBI Taxonomy" id="2173173"/>
    <lineage>
        <taxon>Bacteria</taxon>
        <taxon>Bacillati</taxon>
        <taxon>Actinomycetota</taxon>
        <taxon>Actinomycetes</taxon>
        <taxon>Micrococcales</taxon>
        <taxon>Microbacteriaceae</taxon>
        <taxon>Amnibacterium</taxon>
    </lineage>
</organism>
<keyword evidence="9 15" id="KW-0067">ATP-binding</keyword>
<evidence type="ECO:0000259" key="17">
    <source>
        <dbReference type="PROSITE" id="PS50886"/>
    </source>
</evidence>
<feature type="domain" description="TRNA-binding" evidence="17">
    <location>
        <begin position="40"/>
        <end position="163"/>
    </location>
</feature>
<evidence type="ECO:0000256" key="8">
    <source>
        <dbReference type="ARBA" id="ARBA00022741"/>
    </source>
</evidence>
<dbReference type="InterPro" id="IPR012340">
    <property type="entry name" value="NA-bd_OB-fold"/>
</dbReference>
<dbReference type="Gene3D" id="3.50.40.10">
    <property type="entry name" value="Phenylalanyl-trna Synthetase, Chain B, domain 3"/>
    <property type="match status" value="1"/>
</dbReference>
<comment type="subunit">
    <text evidence="3 15">Tetramer of two alpha and two beta subunits.</text>
</comment>